<evidence type="ECO:0000313" key="7">
    <source>
        <dbReference type="Proteomes" id="UP000053201"/>
    </source>
</evidence>
<dbReference type="GO" id="GO:0000122">
    <property type="term" value="P:negative regulation of transcription by RNA polymerase II"/>
    <property type="evidence" value="ECO:0007669"/>
    <property type="project" value="TreeGrafter"/>
</dbReference>
<gene>
    <name evidence="6" type="ORF">SPPG_08859</name>
</gene>
<dbReference type="InterPro" id="IPR052255">
    <property type="entry name" value="RNA_pol_II_subunit5-mediator"/>
</dbReference>
<feature type="domain" description="DUF3835" evidence="5">
    <location>
        <begin position="490"/>
        <end position="510"/>
    </location>
</feature>
<dbReference type="AlphaFoldDB" id="A0A0L0HV05"/>
<dbReference type="eggNOG" id="KOG3130">
    <property type="taxonomic scope" value="Eukaryota"/>
</dbReference>
<protein>
    <recommendedName>
        <fullName evidence="5">DUF3835 domain-containing protein</fullName>
    </recommendedName>
</protein>
<dbReference type="SUPFAM" id="SSF46579">
    <property type="entry name" value="Prefoldin"/>
    <property type="match status" value="1"/>
</dbReference>
<feature type="region of interest" description="Disordered" evidence="4">
    <location>
        <begin position="224"/>
        <end position="258"/>
    </location>
</feature>
<comment type="subcellular location">
    <subcellularLocation>
        <location evidence="1">Nucleus</location>
    </subcellularLocation>
</comment>
<evidence type="ECO:0000256" key="1">
    <source>
        <dbReference type="ARBA" id="ARBA00004123"/>
    </source>
</evidence>
<feature type="compositionally biased region" description="Acidic residues" evidence="4">
    <location>
        <begin position="529"/>
        <end position="538"/>
    </location>
</feature>
<comment type="similarity">
    <text evidence="3">Belongs to the RNA polymerase II subunit 5-mediating protein family.</text>
</comment>
<dbReference type="GO" id="GO:0003682">
    <property type="term" value="F:chromatin binding"/>
    <property type="evidence" value="ECO:0007669"/>
    <property type="project" value="TreeGrafter"/>
</dbReference>
<dbReference type="GeneID" id="27691984"/>
<dbReference type="EMBL" id="KQ257450">
    <property type="protein sequence ID" value="KND04948.1"/>
    <property type="molecule type" value="Genomic_DNA"/>
</dbReference>
<dbReference type="InParanoid" id="A0A0L0HV05"/>
<dbReference type="GO" id="GO:0019212">
    <property type="term" value="F:phosphatase inhibitor activity"/>
    <property type="evidence" value="ECO:0007669"/>
    <property type="project" value="TreeGrafter"/>
</dbReference>
<dbReference type="VEuPathDB" id="FungiDB:SPPG_08859"/>
<feature type="compositionally biased region" description="Polar residues" evidence="4">
    <location>
        <begin position="189"/>
        <end position="199"/>
    </location>
</feature>
<dbReference type="OMA" id="DHETEHK"/>
<feature type="domain" description="DUF3835" evidence="5">
    <location>
        <begin position="349"/>
        <end position="420"/>
    </location>
</feature>
<dbReference type="Proteomes" id="UP000053201">
    <property type="component" value="Unassembled WGS sequence"/>
</dbReference>
<keyword evidence="7" id="KW-1185">Reference proteome</keyword>
<feature type="compositionally biased region" description="Low complexity" evidence="4">
    <location>
        <begin position="508"/>
        <end position="528"/>
    </location>
</feature>
<dbReference type="GO" id="GO:0005634">
    <property type="term" value="C:nucleus"/>
    <property type="evidence" value="ECO:0007669"/>
    <property type="project" value="UniProtKB-SubCell"/>
</dbReference>
<dbReference type="Gene3D" id="1.10.287.370">
    <property type="match status" value="1"/>
</dbReference>
<reference evidence="6 7" key="1">
    <citation type="submission" date="2009-08" db="EMBL/GenBank/DDBJ databases">
        <title>The Genome Sequence of Spizellomyces punctatus strain DAOM BR117.</title>
        <authorList>
            <consortium name="The Broad Institute Genome Sequencing Platform"/>
            <person name="Russ C."/>
            <person name="Cuomo C."/>
            <person name="Shea T."/>
            <person name="Young S.K."/>
            <person name="Zeng Q."/>
            <person name="Koehrsen M."/>
            <person name="Haas B."/>
            <person name="Borodovsky M."/>
            <person name="Guigo R."/>
            <person name="Alvarado L."/>
            <person name="Berlin A."/>
            <person name="Bochicchio J."/>
            <person name="Borenstein D."/>
            <person name="Chapman S."/>
            <person name="Chen Z."/>
            <person name="Engels R."/>
            <person name="Freedman E."/>
            <person name="Gellesch M."/>
            <person name="Goldberg J."/>
            <person name="Griggs A."/>
            <person name="Gujja S."/>
            <person name="Heiman D."/>
            <person name="Hepburn T."/>
            <person name="Howarth C."/>
            <person name="Jen D."/>
            <person name="Larson L."/>
            <person name="Lewis B."/>
            <person name="Mehta T."/>
            <person name="Park D."/>
            <person name="Pearson M."/>
            <person name="Roberts A."/>
            <person name="Saif S."/>
            <person name="Shenoy N."/>
            <person name="Sisk P."/>
            <person name="Stolte C."/>
            <person name="Sykes S."/>
            <person name="Thomson T."/>
            <person name="Walk T."/>
            <person name="White J."/>
            <person name="Yandava C."/>
            <person name="Burger G."/>
            <person name="Gray M.W."/>
            <person name="Holland P.W.H."/>
            <person name="King N."/>
            <person name="Lang F.B.F."/>
            <person name="Roger A.J."/>
            <person name="Ruiz-Trillo I."/>
            <person name="Lander E."/>
            <person name="Nusbaum C."/>
        </authorList>
    </citation>
    <scope>NUCLEOTIDE SEQUENCE [LARGE SCALE GENOMIC DNA]</scope>
    <source>
        <strain evidence="6 7">DAOM BR117</strain>
    </source>
</reference>
<feature type="region of interest" description="Disordered" evidence="4">
    <location>
        <begin position="273"/>
        <end position="346"/>
    </location>
</feature>
<evidence type="ECO:0000256" key="4">
    <source>
        <dbReference type="SAM" id="MobiDB-lite"/>
    </source>
</evidence>
<dbReference type="STRING" id="645134.A0A0L0HV05"/>
<feature type="region of interest" description="Disordered" evidence="4">
    <location>
        <begin position="491"/>
        <end position="609"/>
    </location>
</feature>
<dbReference type="OrthoDB" id="21413at2759"/>
<dbReference type="Pfam" id="PF12927">
    <property type="entry name" value="DUF3835"/>
    <property type="match status" value="3"/>
</dbReference>
<feature type="compositionally biased region" description="Polar residues" evidence="4">
    <location>
        <begin position="580"/>
        <end position="594"/>
    </location>
</feature>
<evidence type="ECO:0000259" key="5">
    <source>
        <dbReference type="Pfam" id="PF12927"/>
    </source>
</evidence>
<evidence type="ECO:0000256" key="3">
    <source>
        <dbReference type="ARBA" id="ARBA00038295"/>
    </source>
</evidence>
<dbReference type="InterPro" id="IPR004127">
    <property type="entry name" value="Prefoldin_subunit_alpha"/>
</dbReference>
<dbReference type="GO" id="GO:0003714">
    <property type="term" value="F:transcription corepressor activity"/>
    <property type="evidence" value="ECO:0007669"/>
    <property type="project" value="TreeGrafter"/>
</dbReference>
<evidence type="ECO:0000256" key="2">
    <source>
        <dbReference type="ARBA" id="ARBA00023242"/>
    </source>
</evidence>
<proteinExistence type="inferred from homology"/>
<feature type="region of interest" description="Disordered" evidence="4">
    <location>
        <begin position="167"/>
        <end position="199"/>
    </location>
</feature>
<organism evidence="6 7">
    <name type="scientific">Spizellomyces punctatus (strain DAOM BR117)</name>
    <dbReference type="NCBI Taxonomy" id="645134"/>
    <lineage>
        <taxon>Eukaryota</taxon>
        <taxon>Fungi</taxon>
        <taxon>Fungi incertae sedis</taxon>
        <taxon>Chytridiomycota</taxon>
        <taxon>Chytridiomycota incertae sedis</taxon>
        <taxon>Chytridiomycetes</taxon>
        <taxon>Spizellomycetales</taxon>
        <taxon>Spizellomycetaceae</taxon>
        <taxon>Spizellomyces</taxon>
    </lineage>
</organism>
<feature type="compositionally biased region" description="Basic and acidic residues" evidence="4">
    <location>
        <begin position="283"/>
        <end position="294"/>
    </location>
</feature>
<dbReference type="CDD" id="cd23159">
    <property type="entry name" value="Prefoldin_URI1"/>
    <property type="match status" value="1"/>
</dbReference>
<dbReference type="PANTHER" id="PTHR15111">
    <property type="entry name" value="RNA POLYMERASE II SUBUNIT 5-MEDIATING PROTEIN NNX3"/>
    <property type="match status" value="1"/>
</dbReference>
<dbReference type="RefSeq" id="XP_016612987.1">
    <property type="nucleotide sequence ID" value="XM_016757001.1"/>
</dbReference>
<evidence type="ECO:0000313" key="6">
    <source>
        <dbReference type="EMBL" id="KND04948.1"/>
    </source>
</evidence>
<sequence length="609" mass="68609">MSAAKEATSTMLLRYKDKLLEAIANTEGNLKRWQKYDEDYQTLEGFLQGAVQVTKKDVMVPFGPFAFMPGQLIHTNEVLVLLGDNWFAERSVKEALEIVGRRREYTTEQVKNLKLAQKELYARMELTELEDPRSSLTLEKSNVDSDGDEVNEEGLKFVEIREEYNEEAEKARQKRPVQPLSEPKPTADESVQSFSDSNITADAKHFDEFERRLFEKIKQYEEEEEAGYLDNDIEEEEEEHFDSDSDGEMRFETMDDDEDDFNQSLETFTRIRSSLKKPAKAQRQGEKVPKHVSFDENIQTTAPASIRSPSDIYEQMRAKSKDMPDSTGSPRAIAEPHRPPQAHSVKDLIIEKEDVEQMSEDETDDFLFGRELLNEYHLKRNQLIQAQSVHPLTAEEEDVASEERLQNKVAKVSRFKAARMAVREAVELPQILQQLAEPSSEPASVAVQEPQKRIKPCVPVRALYNTSGGSHTIAGQLQSPKRDVIKNVEKKAVDAQPSQQKVSRFKAARMSSAASSSTQSSGPEASVGMEEEGEESDEGVIMVPRVSRRLVAPPVVGRASSSDKRIPIIQNSKAAEDSETASVRSDAQSQSTGKKVSRFKAMRMGINEG</sequence>
<accession>A0A0L0HV05</accession>
<dbReference type="InterPro" id="IPR024325">
    <property type="entry name" value="DUF3835"/>
</dbReference>
<feature type="domain" description="DUF3835" evidence="5">
    <location>
        <begin position="568"/>
        <end position="604"/>
    </location>
</feature>
<feature type="compositionally biased region" description="Basic and acidic residues" evidence="4">
    <location>
        <begin position="314"/>
        <end position="324"/>
    </location>
</feature>
<feature type="compositionally biased region" description="Acidic residues" evidence="4">
    <location>
        <begin position="224"/>
        <end position="246"/>
    </location>
</feature>
<feature type="compositionally biased region" description="Basic and acidic residues" evidence="4">
    <location>
        <begin position="334"/>
        <end position="346"/>
    </location>
</feature>
<keyword evidence="2" id="KW-0539">Nucleus</keyword>
<dbReference type="Pfam" id="PF02996">
    <property type="entry name" value="Prefoldin"/>
    <property type="match status" value="1"/>
</dbReference>
<name>A0A0L0HV05_SPIPD</name>
<dbReference type="PANTHER" id="PTHR15111:SF0">
    <property type="entry name" value="UNCONVENTIONAL PREFOLDIN RPB5 INTERACTOR 1"/>
    <property type="match status" value="1"/>
</dbReference>
<dbReference type="InterPro" id="IPR009053">
    <property type="entry name" value="Prefoldin"/>
</dbReference>